<sequence>MDQVRDTFGKLAHISNVPTIQKITNCLECYLLPSLPQSPPDVEALRLYLILPEYHMFEEPKKFSTLIGPFANSILNLDKPGSKVLDYWWGSLKPRYFSRILSENQKKAQSQSVSLSQSGEQLHNAAFKNLHAPRHPFLHLHLKSTVNELLA</sequence>
<dbReference type="EMBL" id="CAJPWZ010002330">
    <property type="protein sequence ID" value="CAG2235879.1"/>
    <property type="molecule type" value="Genomic_DNA"/>
</dbReference>
<dbReference type="EC" id="2.3.2.26" evidence="1"/>
<comment type="caution">
    <text evidence="1">The sequence shown here is derived from an EMBL/GenBank/DDBJ whole genome shotgun (WGS) entry which is preliminary data.</text>
</comment>
<keyword evidence="1" id="KW-0808">Transferase</keyword>
<reference evidence="1" key="1">
    <citation type="submission" date="2021-03" db="EMBL/GenBank/DDBJ databases">
        <authorList>
            <person name="Bekaert M."/>
        </authorList>
    </citation>
    <scope>NUCLEOTIDE SEQUENCE</scope>
</reference>
<dbReference type="GO" id="GO:0061630">
    <property type="term" value="F:ubiquitin protein ligase activity"/>
    <property type="evidence" value="ECO:0007669"/>
    <property type="project" value="UniProtKB-EC"/>
</dbReference>
<proteinExistence type="predicted"/>
<dbReference type="AlphaFoldDB" id="A0A8S3U1D9"/>
<dbReference type="OrthoDB" id="8068875at2759"/>
<organism evidence="1 2">
    <name type="scientific">Mytilus edulis</name>
    <name type="common">Blue mussel</name>
    <dbReference type="NCBI Taxonomy" id="6550"/>
    <lineage>
        <taxon>Eukaryota</taxon>
        <taxon>Metazoa</taxon>
        <taxon>Spiralia</taxon>
        <taxon>Lophotrochozoa</taxon>
        <taxon>Mollusca</taxon>
        <taxon>Bivalvia</taxon>
        <taxon>Autobranchia</taxon>
        <taxon>Pteriomorphia</taxon>
        <taxon>Mytilida</taxon>
        <taxon>Mytiloidea</taxon>
        <taxon>Mytilidae</taxon>
        <taxon>Mytilinae</taxon>
        <taxon>Mytilus</taxon>
    </lineage>
</organism>
<evidence type="ECO:0000313" key="2">
    <source>
        <dbReference type="Proteomes" id="UP000683360"/>
    </source>
</evidence>
<keyword evidence="2" id="KW-1185">Reference proteome</keyword>
<gene>
    <name evidence="1" type="ORF">MEDL_48409</name>
</gene>
<accession>A0A8S3U1D9</accession>
<keyword evidence="1" id="KW-0012">Acyltransferase</keyword>
<evidence type="ECO:0000313" key="1">
    <source>
        <dbReference type="EMBL" id="CAG2235879.1"/>
    </source>
</evidence>
<dbReference type="Proteomes" id="UP000683360">
    <property type="component" value="Unassembled WGS sequence"/>
</dbReference>
<protein>
    <submittedName>
        <fullName evidence="1">HERC3</fullName>
        <ecNumber evidence="1">2.3.2.26</ecNumber>
    </submittedName>
</protein>
<name>A0A8S3U1D9_MYTED</name>